<reference evidence="2" key="2">
    <citation type="submission" date="2013-08" db="EMBL/GenBank/DDBJ databases">
        <title>Draft genome sequence of Anaerofustis stercorihominis (DSM 17244).</title>
        <authorList>
            <person name="Sudarsanam P."/>
            <person name="Ley R."/>
            <person name="Guruge J."/>
            <person name="Turnbaugh P.J."/>
            <person name="Mahowald M."/>
            <person name="Liep D."/>
            <person name="Gordon J."/>
        </authorList>
    </citation>
    <scope>NUCLEOTIDE SEQUENCE</scope>
    <source>
        <strain evidence="2">DSM 17244</strain>
    </source>
</reference>
<dbReference type="Proteomes" id="UP000005178">
    <property type="component" value="Unassembled WGS sequence"/>
</dbReference>
<name>B1C930_9FIRM</name>
<feature type="transmembrane region" description="Helical" evidence="1">
    <location>
        <begin position="40"/>
        <end position="56"/>
    </location>
</feature>
<dbReference type="RefSeq" id="WP_007050560.1">
    <property type="nucleotide sequence ID" value="NZ_DS560019.1"/>
</dbReference>
<keyword evidence="1" id="KW-0472">Membrane</keyword>
<dbReference type="EMBL" id="ABIL02000006">
    <property type="protein sequence ID" value="EDS72090.1"/>
    <property type="molecule type" value="Genomic_DNA"/>
</dbReference>
<sequence>MKEFLFPVFNIDELCRYNSSNIKDFINDCDGKNFKSLEEISFIGNMIAFFIIFFNADNINFYM</sequence>
<dbReference type="HOGENOM" id="CLU_2875862_0_0_9"/>
<proteinExistence type="predicted"/>
<organism evidence="2 3">
    <name type="scientific">Anaerofustis stercorihominis DSM 17244</name>
    <dbReference type="NCBI Taxonomy" id="445971"/>
    <lineage>
        <taxon>Bacteria</taxon>
        <taxon>Bacillati</taxon>
        <taxon>Bacillota</taxon>
        <taxon>Clostridia</taxon>
        <taxon>Eubacteriales</taxon>
        <taxon>Eubacteriaceae</taxon>
        <taxon>Anaerofustis</taxon>
    </lineage>
</organism>
<dbReference type="STRING" id="445971.ANASTE_01798"/>
<keyword evidence="1" id="KW-1133">Transmembrane helix</keyword>
<reference evidence="2" key="1">
    <citation type="submission" date="2008-01" db="EMBL/GenBank/DDBJ databases">
        <authorList>
            <person name="Fulton L."/>
            <person name="Clifton S."/>
            <person name="Fulton B."/>
            <person name="Xu J."/>
            <person name="Minx P."/>
            <person name="Pepin K.H."/>
            <person name="Johnson M."/>
            <person name="Thiruvilangam P."/>
            <person name="Bhonagiri V."/>
            <person name="Nash W.E."/>
            <person name="Mardis E.R."/>
            <person name="Wilson R.K."/>
        </authorList>
    </citation>
    <scope>NUCLEOTIDE SEQUENCE [LARGE SCALE GENOMIC DNA]</scope>
    <source>
        <strain evidence="2">DSM 17244</strain>
    </source>
</reference>
<dbReference type="GeneID" id="98000850"/>
<keyword evidence="3" id="KW-1185">Reference proteome</keyword>
<evidence type="ECO:0000313" key="3">
    <source>
        <dbReference type="Proteomes" id="UP000005178"/>
    </source>
</evidence>
<comment type="caution">
    <text evidence="2">The sequence shown here is derived from an EMBL/GenBank/DDBJ whole genome shotgun (WGS) entry which is preliminary data.</text>
</comment>
<evidence type="ECO:0000256" key="1">
    <source>
        <dbReference type="SAM" id="Phobius"/>
    </source>
</evidence>
<protein>
    <submittedName>
        <fullName evidence="2">Uncharacterized protein</fullName>
    </submittedName>
</protein>
<accession>B1C930</accession>
<gene>
    <name evidence="2" type="ORF">ANASTE_01798</name>
</gene>
<evidence type="ECO:0000313" key="2">
    <source>
        <dbReference type="EMBL" id="EDS72090.1"/>
    </source>
</evidence>
<keyword evidence="1" id="KW-0812">Transmembrane</keyword>
<dbReference type="AlphaFoldDB" id="B1C930"/>